<dbReference type="EMBL" id="JAQQDW010000125">
    <property type="protein sequence ID" value="MFM0108579.1"/>
    <property type="molecule type" value="Genomic_DNA"/>
</dbReference>
<protein>
    <submittedName>
        <fullName evidence="1">Uncharacterized protein</fullName>
    </submittedName>
</protein>
<name>A0ACC7NNI9_9BURK</name>
<evidence type="ECO:0000313" key="2">
    <source>
        <dbReference type="Proteomes" id="UP001629235"/>
    </source>
</evidence>
<sequence>MPPNLARYLNKILFVSIPALFDDGTARPYTLIGAEMNGLWLQSEALTDRLLREDGRDLARMNPAVFVPFAQIAGVLVATSVPSPADECTPRTLPATATAATSARPPSKGEPAKLASPPKPPKRKRGH</sequence>
<reference evidence="1 2" key="1">
    <citation type="journal article" date="2024" name="Chem. Sci.">
        <title>Discovery of megapolipeptins by genome mining of a Burkholderiales bacteria collection.</title>
        <authorList>
            <person name="Paulo B.S."/>
            <person name="Recchia M.J.J."/>
            <person name="Lee S."/>
            <person name="Fergusson C.H."/>
            <person name="Romanowski S.B."/>
            <person name="Hernandez A."/>
            <person name="Krull N."/>
            <person name="Liu D.Y."/>
            <person name="Cavanagh H."/>
            <person name="Bos A."/>
            <person name="Gray C.A."/>
            <person name="Murphy B.T."/>
            <person name="Linington R.G."/>
            <person name="Eustaquio A.S."/>
        </authorList>
    </citation>
    <scope>NUCLEOTIDE SEQUENCE [LARGE SCALE GENOMIC DNA]</scope>
    <source>
        <strain evidence="1 2">RL18-126-BIB-B</strain>
    </source>
</reference>
<organism evidence="1 2">
    <name type="scientific">Paraburkholderia rhynchosiae</name>
    <dbReference type="NCBI Taxonomy" id="487049"/>
    <lineage>
        <taxon>Bacteria</taxon>
        <taxon>Pseudomonadati</taxon>
        <taxon>Pseudomonadota</taxon>
        <taxon>Betaproteobacteria</taxon>
        <taxon>Burkholderiales</taxon>
        <taxon>Burkholderiaceae</taxon>
        <taxon>Paraburkholderia</taxon>
    </lineage>
</organism>
<dbReference type="Proteomes" id="UP001629235">
    <property type="component" value="Unassembled WGS sequence"/>
</dbReference>
<proteinExistence type="predicted"/>
<keyword evidence="2" id="KW-1185">Reference proteome</keyword>
<accession>A0ACC7NNI9</accession>
<evidence type="ECO:0000313" key="1">
    <source>
        <dbReference type="EMBL" id="MFM0108579.1"/>
    </source>
</evidence>
<comment type="caution">
    <text evidence="1">The sequence shown here is derived from an EMBL/GenBank/DDBJ whole genome shotgun (WGS) entry which is preliminary data.</text>
</comment>
<gene>
    <name evidence="1" type="ORF">PQR01_35480</name>
</gene>